<dbReference type="Proteomes" id="UP000594008">
    <property type="component" value="Chromosome"/>
</dbReference>
<dbReference type="AlphaFoldDB" id="A0A7M2T4D1"/>
<reference evidence="2 3" key="1">
    <citation type="submission" date="2020-10" db="EMBL/GenBank/DDBJ databases">
        <title>Streptomyces chromofuscus complate genome analysis.</title>
        <authorList>
            <person name="Anwar N."/>
        </authorList>
    </citation>
    <scope>NUCLEOTIDE SEQUENCE [LARGE SCALE GENOMIC DNA]</scope>
    <source>
        <strain evidence="2 3">DSM 40273</strain>
    </source>
</reference>
<evidence type="ECO:0000313" key="3">
    <source>
        <dbReference type="Proteomes" id="UP000594008"/>
    </source>
</evidence>
<keyword evidence="3" id="KW-1185">Reference proteome</keyword>
<sequence>MDAIERLSTIEDLRRLMARYVRYADHKRWQDLAGLFTPDGTFTPHKPDGSVWLSMRGRTEIAATIGSSAGPRDALVHHLFSDEIDVESATSASGVWSMEDLITRAESADGQVEAPEDFPFRSMHGFGHYHGRFTKRDGAWYIAELRQTRLRLDFTY</sequence>
<dbReference type="Pfam" id="PF13577">
    <property type="entry name" value="SnoaL_4"/>
    <property type="match status" value="1"/>
</dbReference>
<dbReference type="InterPro" id="IPR032710">
    <property type="entry name" value="NTF2-like_dom_sf"/>
</dbReference>
<dbReference type="InterPro" id="IPR037401">
    <property type="entry name" value="SnoaL-like"/>
</dbReference>
<dbReference type="KEGG" id="schf:IPT68_27930"/>
<feature type="domain" description="SnoaL-like" evidence="1">
    <location>
        <begin position="5"/>
        <end position="146"/>
    </location>
</feature>
<gene>
    <name evidence="2" type="ORF">IPT68_27930</name>
</gene>
<name>A0A7M2T4D1_STRCW</name>
<proteinExistence type="predicted"/>
<accession>A0A7M2T4D1</accession>
<organism evidence="2 3">
    <name type="scientific">Streptomyces chromofuscus</name>
    <dbReference type="NCBI Taxonomy" id="42881"/>
    <lineage>
        <taxon>Bacteria</taxon>
        <taxon>Bacillati</taxon>
        <taxon>Actinomycetota</taxon>
        <taxon>Actinomycetes</taxon>
        <taxon>Kitasatosporales</taxon>
        <taxon>Streptomycetaceae</taxon>
        <taxon>Streptomyces</taxon>
    </lineage>
</organism>
<dbReference type="Gene3D" id="3.10.450.50">
    <property type="match status" value="1"/>
</dbReference>
<dbReference type="SUPFAM" id="SSF54427">
    <property type="entry name" value="NTF2-like"/>
    <property type="match status" value="1"/>
</dbReference>
<dbReference type="RefSeq" id="WP_189698612.1">
    <property type="nucleotide sequence ID" value="NZ_BMTA01000009.1"/>
</dbReference>
<evidence type="ECO:0000259" key="1">
    <source>
        <dbReference type="Pfam" id="PF13577"/>
    </source>
</evidence>
<evidence type="ECO:0000313" key="2">
    <source>
        <dbReference type="EMBL" id="QOV43520.1"/>
    </source>
</evidence>
<protein>
    <submittedName>
        <fullName evidence="2">Nuclear transport factor 2 family protein</fullName>
    </submittedName>
</protein>
<dbReference type="EMBL" id="CP063374">
    <property type="protein sequence ID" value="QOV43520.1"/>
    <property type="molecule type" value="Genomic_DNA"/>
</dbReference>